<dbReference type="CDD" id="cd00093">
    <property type="entry name" value="HTH_XRE"/>
    <property type="match status" value="1"/>
</dbReference>
<proteinExistence type="predicted"/>
<dbReference type="EMBL" id="WEGK01000002">
    <property type="protein sequence ID" value="MQY18198.1"/>
    <property type="molecule type" value="Genomic_DNA"/>
</dbReference>
<protein>
    <recommendedName>
        <fullName evidence="1">HTH cro/C1-type domain-containing protein</fullName>
    </recommendedName>
</protein>
<organism evidence="2 3">
    <name type="scientific">Nocardia macrotermitis</name>
    <dbReference type="NCBI Taxonomy" id="2585198"/>
    <lineage>
        <taxon>Bacteria</taxon>
        <taxon>Bacillati</taxon>
        <taxon>Actinomycetota</taxon>
        <taxon>Actinomycetes</taxon>
        <taxon>Mycobacteriales</taxon>
        <taxon>Nocardiaceae</taxon>
        <taxon>Nocardia</taxon>
    </lineage>
</organism>
<sequence length="407" mass="42973">MHVTTGEVIRRIRKSLGMTQSELGVLLGYTQSVVSQLEHNSGAVHDVRVLRRIATALRVPLAILVVESDEEADVDRRNFLRAGAFGAGAVLAAGGVGRASASGSMQIGAADVVEIVAGTNQIHELDLLVGGDRLCRVAANEVRYVEHLLDNAVYSGEVGSALTSAAAEMMTAAGWVHYDAGRPVEARRYYADAAQAATAADDGIAAAHALGNSSVLLSEWQGGTPAGMRQAVQYAQSASRVAMGCGGPKLRALMAIREADALGMQDPGGNKSAVTDALNRAHRAYESSRGSDPDWVYLPRAMLNGMTGLMQMYLGEHEAASKQMRVAIDGSAAWPREQAEWRVQLGRNLVASGAIAEGCHVLGENFGGIKQVASTWIQQKLDAVVADVRPHAKVPEVREFLGLVAAS</sequence>
<dbReference type="InterPro" id="IPR011990">
    <property type="entry name" value="TPR-like_helical_dom_sf"/>
</dbReference>
<dbReference type="InterPro" id="IPR010982">
    <property type="entry name" value="Lambda_DNA-bd_dom_sf"/>
</dbReference>
<name>A0A7K0CXP5_9NOCA</name>
<dbReference type="SMART" id="SM00530">
    <property type="entry name" value="HTH_XRE"/>
    <property type="match status" value="1"/>
</dbReference>
<dbReference type="InterPro" id="IPR001387">
    <property type="entry name" value="Cro/C1-type_HTH"/>
</dbReference>
<comment type="caution">
    <text evidence="2">The sequence shown here is derived from an EMBL/GenBank/DDBJ whole genome shotgun (WGS) entry which is preliminary data.</text>
</comment>
<feature type="domain" description="HTH cro/C1-type" evidence="1">
    <location>
        <begin position="9"/>
        <end position="64"/>
    </location>
</feature>
<dbReference type="Proteomes" id="UP000438448">
    <property type="component" value="Unassembled WGS sequence"/>
</dbReference>
<dbReference type="Gene3D" id="1.10.260.40">
    <property type="entry name" value="lambda repressor-like DNA-binding domains"/>
    <property type="match status" value="1"/>
</dbReference>
<evidence type="ECO:0000313" key="2">
    <source>
        <dbReference type="EMBL" id="MQY18198.1"/>
    </source>
</evidence>
<dbReference type="SUPFAM" id="SSF47413">
    <property type="entry name" value="lambda repressor-like DNA-binding domains"/>
    <property type="match status" value="1"/>
</dbReference>
<dbReference type="Gene3D" id="1.25.40.10">
    <property type="entry name" value="Tetratricopeptide repeat domain"/>
    <property type="match status" value="1"/>
</dbReference>
<reference evidence="2 3" key="1">
    <citation type="submission" date="2019-10" db="EMBL/GenBank/DDBJ databases">
        <title>Nocardia macrotermitis sp. nov. and Nocardia aurantia sp. nov., isolated from the gut of fungus growing-termite Macrotermes natalensis.</title>
        <authorList>
            <person name="Benndorf R."/>
            <person name="Schwitalla J."/>
            <person name="Martin K."/>
            <person name="De Beer W."/>
            <person name="Kaster A.-K."/>
            <person name="Vollmers J."/>
            <person name="Poulsen M."/>
            <person name="Beemelmanns C."/>
        </authorList>
    </citation>
    <scope>NUCLEOTIDE SEQUENCE [LARGE SCALE GENOMIC DNA]</scope>
    <source>
        <strain evidence="2 3">RB20</strain>
    </source>
</reference>
<evidence type="ECO:0000313" key="3">
    <source>
        <dbReference type="Proteomes" id="UP000438448"/>
    </source>
</evidence>
<dbReference type="PROSITE" id="PS51318">
    <property type="entry name" value="TAT"/>
    <property type="match status" value="1"/>
</dbReference>
<dbReference type="Pfam" id="PF01381">
    <property type="entry name" value="HTH_3"/>
    <property type="match status" value="1"/>
</dbReference>
<dbReference type="AlphaFoldDB" id="A0A7K0CXP5"/>
<gene>
    <name evidence="2" type="ORF">NRB20_12670</name>
</gene>
<dbReference type="InterPro" id="IPR006311">
    <property type="entry name" value="TAT_signal"/>
</dbReference>
<keyword evidence="3" id="KW-1185">Reference proteome</keyword>
<dbReference type="PROSITE" id="PS50943">
    <property type="entry name" value="HTH_CROC1"/>
    <property type="match status" value="1"/>
</dbReference>
<accession>A0A7K0CXP5</accession>
<dbReference type="GO" id="GO:0003677">
    <property type="term" value="F:DNA binding"/>
    <property type="evidence" value="ECO:0007669"/>
    <property type="project" value="InterPro"/>
</dbReference>
<evidence type="ECO:0000259" key="1">
    <source>
        <dbReference type="PROSITE" id="PS50943"/>
    </source>
</evidence>